<dbReference type="InterPro" id="IPR036890">
    <property type="entry name" value="HATPase_C_sf"/>
</dbReference>
<evidence type="ECO:0000256" key="3">
    <source>
        <dbReference type="ARBA" id="ARBA00022553"/>
    </source>
</evidence>
<dbReference type="SUPFAM" id="SSF47384">
    <property type="entry name" value="Homodimeric domain of signal transducing histidine kinase"/>
    <property type="match status" value="1"/>
</dbReference>
<organism evidence="8 9">
    <name type="scientific">Candidatus Staskawiczbacteria bacterium RIFCSPHIGHO2_01_FULL_41_41</name>
    <dbReference type="NCBI Taxonomy" id="1802203"/>
    <lineage>
        <taxon>Bacteria</taxon>
        <taxon>Candidatus Staskawicziibacteriota</taxon>
    </lineage>
</organism>
<keyword evidence="4" id="KW-0808">Transferase</keyword>
<keyword evidence="5" id="KW-0418">Kinase</keyword>
<dbReference type="PRINTS" id="PR00344">
    <property type="entry name" value="BCTRLSENSOR"/>
</dbReference>
<dbReference type="Proteomes" id="UP000178774">
    <property type="component" value="Unassembled WGS sequence"/>
</dbReference>
<evidence type="ECO:0000259" key="7">
    <source>
        <dbReference type="PROSITE" id="PS50109"/>
    </source>
</evidence>
<accession>A0A1G2HW32</accession>
<dbReference type="EMBL" id="MHOP01000002">
    <property type="protein sequence ID" value="OGZ66675.1"/>
    <property type="molecule type" value="Genomic_DNA"/>
</dbReference>
<reference evidence="8 9" key="1">
    <citation type="journal article" date="2016" name="Nat. Commun.">
        <title>Thousands of microbial genomes shed light on interconnected biogeochemical processes in an aquifer system.</title>
        <authorList>
            <person name="Anantharaman K."/>
            <person name="Brown C.T."/>
            <person name="Hug L.A."/>
            <person name="Sharon I."/>
            <person name="Castelle C.J."/>
            <person name="Probst A.J."/>
            <person name="Thomas B.C."/>
            <person name="Singh A."/>
            <person name="Wilkins M.J."/>
            <person name="Karaoz U."/>
            <person name="Brodie E.L."/>
            <person name="Williams K.H."/>
            <person name="Hubbard S.S."/>
            <person name="Banfield J.F."/>
        </authorList>
    </citation>
    <scope>NUCLEOTIDE SEQUENCE [LARGE SCALE GENOMIC DNA]</scope>
</reference>
<comment type="caution">
    <text evidence="8">The sequence shown here is derived from an EMBL/GenBank/DDBJ whole genome shotgun (WGS) entry which is preliminary data.</text>
</comment>
<feature type="domain" description="Histidine kinase" evidence="7">
    <location>
        <begin position="241"/>
        <end position="458"/>
    </location>
</feature>
<evidence type="ECO:0000256" key="1">
    <source>
        <dbReference type="ARBA" id="ARBA00000085"/>
    </source>
</evidence>
<dbReference type="AlphaFoldDB" id="A0A1G2HW32"/>
<dbReference type="InterPro" id="IPR003594">
    <property type="entry name" value="HATPase_dom"/>
</dbReference>
<keyword evidence="3" id="KW-0597">Phosphoprotein</keyword>
<dbReference type="Gene3D" id="1.10.287.130">
    <property type="match status" value="1"/>
</dbReference>
<dbReference type="CDD" id="cd00082">
    <property type="entry name" value="HisKA"/>
    <property type="match status" value="1"/>
</dbReference>
<dbReference type="Pfam" id="PF00512">
    <property type="entry name" value="HisKA"/>
    <property type="match status" value="1"/>
</dbReference>
<keyword evidence="6" id="KW-0902">Two-component regulatory system</keyword>
<dbReference type="PANTHER" id="PTHR43711">
    <property type="entry name" value="TWO-COMPONENT HISTIDINE KINASE"/>
    <property type="match status" value="1"/>
</dbReference>
<evidence type="ECO:0000313" key="9">
    <source>
        <dbReference type="Proteomes" id="UP000178774"/>
    </source>
</evidence>
<dbReference type="Pfam" id="PF02518">
    <property type="entry name" value="HATPase_c"/>
    <property type="match status" value="1"/>
</dbReference>
<dbReference type="SMART" id="SM00388">
    <property type="entry name" value="HisKA"/>
    <property type="match status" value="1"/>
</dbReference>
<evidence type="ECO:0000313" key="8">
    <source>
        <dbReference type="EMBL" id="OGZ66675.1"/>
    </source>
</evidence>
<dbReference type="SUPFAM" id="SSF55781">
    <property type="entry name" value="GAF domain-like"/>
    <property type="match status" value="1"/>
</dbReference>
<dbReference type="InterPro" id="IPR005467">
    <property type="entry name" value="His_kinase_dom"/>
</dbReference>
<dbReference type="InterPro" id="IPR029016">
    <property type="entry name" value="GAF-like_dom_sf"/>
</dbReference>
<evidence type="ECO:0000256" key="2">
    <source>
        <dbReference type="ARBA" id="ARBA00012438"/>
    </source>
</evidence>
<dbReference type="SUPFAM" id="SSF55874">
    <property type="entry name" value="ATPase domain of HSP90 chaperone/DNA topoisomerase II/histidine kinase"/>
    <property type="match status" value="1"/>
</dbReference>
<sequence length="458" mass="51307">MFKFFGETKKITEKLYEQNLELAVKNKTLSLLENLYQTSVLTLMPEDMARKIADIIRKDLNLEFAGVFALEKDGDALLPLAFSVSERLQRVLGDFGISLKNTKITGVSRNDFLKRIIYGKLESSTNDFKDIWEVLLDEKRLAEIKKESHVKTMLMYPLVRGQEADGVLMLGINRDYANLNAFEKASIKSCINAIALLLDKAYLYKDLQASYEVEKRAHEVEKKANEELANLDKVKDQFLTITQHNLRTPLTSIMGYSDLILNGTYGKQNKKTVEVIKKFQILGKGMIRMVNDFLDASAFQLGKDVVQLQLGVALKPLLDEVVGELKFKAEEKGISLTLKQPEQPFIIKADPQKLKAAIFNVIDNSIKYTAKGGVEVKFANHDSVKIIVSDTGIGIAPDHLANLFTKMFERGANAKNISGSGVGLYLSYQIIKSHHGKIWAESEGEGKGSTFYIELPLG</sequence>
<name>A0A1G2HW32_9BACT</name>
<dbReference type="InterPro" id="IPR036097">
    <property type="entry name" value="HisK_dim/P_sf"/>
</dbReference>
<dbReference type="Gene3D" id="3.30.565.10">
    <property type="entry name" value="Histidine kinase-like ATPase, C-terminal domain"/>
    <property type="match status" value="1"/>
</dbReference>
<dbReference type="GO" id="GO:0000155">
    <property type="term" value="F:phosphorelay sensor kinase activity"/>
    <property type="evidence" value="ECO:0007669"/>
    <property type="project" value="InterPro"/>
</dbReference>
<evidence type="ECO:0000256" key="6">
    <source>
        <dbReference type="ARBA" id="ARBA00023012"/>
    </source>
</evidence>
<dbReference type="InterPro" id="IPR004358">
    <property type="entry name" value="Sig_transdc_His_kin-like_C"/>
</dbReference>
<gene>
    <name evidence="8" type="ORF">A2822_00565</name>
</gene>
<proteinExistence type="predicted"/>
<dbReference type="SMART" id="SM00387">
    <property type="entry name" value="HATPase_c"/>
    <property type="match status" value="1"/>
</dbReference>
<dbReference type="InterPro" id="IPR050736">
    <property type="entry name" value="Sensor_HK_Regulatory"/>
</dbReference>
<comment type="catalytic activity">
    <reaction evidence="1">
        <text>ATP + protein L-histidine = ADP + protein N-phospho-L-histidine.</text>
        <dbReference type="EC" id="2.7.13.3"/>
    </reaction>
</comment>
<dbReference type="PROSITE" id="PS50109">
    <property type="entry name" value="HIS_KIN"/>
    <property type="match status" value="1"/>
</dbReference>
<protein>
    <recommendedName>
        <fullName evidence="2">histidine kinase</fullName>
        <ecNumber evidence="2">2.7.13.3</ecNumber>
    </recommendedName>
</protein>
<dbReference type="PANTHER" id="PTHR43711:SF31">
    <property type="entry name" value="HISTIDINE KINASE"/>
    <property type="match status" value="1"/>
</dbReference>
<dbReference type="Gene3D" id="3.30.450.40">
    <property type="match status" value="1"/>
</dbReference>
<evidence type="ECO:0000256" key="5">
    <source>
        <dbReference type="ARBA" id="ARBA00022777"/>
    </source>
</evidence>
<evidence type="ECO:0000256" key="4">
    <source>
        <dbReference type="ARBA" id="ARBA00022679"/>
    </source>
</evidence>
<dbReference type="InterPro" id="IPR003661">
    <property type="entry name" value="HisK_dim/P_dom"/>
</dbReference>
<dbReference type="EC" id="2.7.13.3" evidence="2"/>